<feature type="compositionally biased region" description="Polar residues" evidence="2">
    <location>
        <begin position="127"/>
        <end position="139"/>
    </location>
</feature>
<keyword evidence="3" id="KW-0812">Transmembrane</keyword>
<organism evidence="4 5">
    <name type="scientific">Candidatus Magasanikbacteria bacterium RIFCSPHIGHO2_02_FULL_41_13</name>
    <dbReference type="NCBI Taxonomy" id="1798676"/>
    <lineage>
        <taxon>Bacteria</taxon>
        <taxon>Candidatus Magasanikiibacteriota</taxon>
    </lineage>
</organism>
<dbReference type="Proteomes" id="UP000178742">
    <property type="component" value="Unassembled WGS sequence"/>
</dbReference>
<evidence type="ECO:0000313" key="4">
    <source>
        <dbReference type="EMBL" id="OGH66925.1"/>
    </source>
</evidence>
<gene>
    <name evidence="4" type="ORF">A3B90_01805</name>
</gene>
<keyword evidence="1" id="KW-0175">Coiled coil</keyword>
<keyword evidence="3" id="KW-0472">Membrane</keyword>
<protein>
    <submittedName>
        <fullName evidence="4">Uncharacterized protein</fullName>
    </submittedName>
</protein>
<dbReference type="AlphaFoldDB" id="A0A1F6M5P3"/>
<comment type="caution">
    <text evidence="4">The sequence shown here is derived from an EMBL/GenBank/DDBJ whole genome shotgun (WGS) entry which is preliminary data.</text>
</comment>
<feature type="coiled-coil region" evidence="1">
    <location>
        <begin position="302"/>
        <end position="343"/>
    </location>
</feature>
<sequence>MALTQQDFAKLMSPMKNALLGFFVSLSPGTLDQASAKALNQAVEQTVQNLAKETAENEQQKAVEEAIQNFGPDKAPETGEQGGLGAQAQEGENFPEGAKNDILPGNNTPPAIPAPATKAVSPDATPSPESNQTPPTQDQAEAEQGKMAAQGGPEQPSPEEGGEKQEEKLSPEEMEKLKEEEEQRKQQEAEAKLPREKSGITQGINGLINRSRIKNLEKQIKKLGSDLKTWDRLMARQKKTLSRVEKQKNRLDKMKKRVDGIRKVLKFFNWTLGLVILGFLLVFTVPWKKSLDAASERLKGLIEPLEERIKTIKEAIKVLEKQIKTVQNKIRELTMQIYKLYNEESLVGLVSGAAKRISSKK</sequence>
<evidence type="ECO:0000313" key="5">
    <source>
        <dbReference type="Proteomes" id="UP000178742"/>
    </source>
</evidence>
<keyword evidence="3" id="KW-1133">Transmembrane helix</keyword>
<dbReference type="STRING" id="1798676.A3B90_01805"/>
<accession>A0A1F6M5P3</accession>
<evidence type="ECO:0000256" key="1">
    <source>
        <dbReference type="SAM" id="Coils"/>
    </source>
</evidence>
<name>A0A1F6M5P3_9BACT</name>
<feature type="compositionally biased region" description="Basic and acidic residues" evidence="2">
    <location>
        <begin position="53"/>
        <end position="64"/>
    </location>
</feature>
<reference evidence="4 5" key="1">
    <citation type="journal article" date="2016" name="Nat. Commun.">
        <title>Thousands of microbial genomes shed light on interconnected biogeochemical processes in an aquifer system.</title>
        <authorList>
            <person name="Anantharaman K."/>
            <person name="Brown C.T."/>
            <person name="Hug L.A."/>
            <person name="Sharon I."/>
            <person name="Castelle C.J."/>
            <person name="Probst A.J."/>
            <person name="Thomas B.C."/>
            <person name="Singh A."/>
            <person name="Wilkins M.J."/>
            <person name="Karaoz U."/>
            <person name="Brodie E.L."/>
            <person name="Williams K.H."/>
            <person name="Hubbard S.S."/>
            <person name="Banfield J.F."/>
        </authorList>
    </citation>
    <scope>NUCLEOTIDE SEQUENCE [LARGE SCALE GENOMIC DNA]</scope>
</reference>
<proteinExistence type="predicted"/>
<evidence type="ECO:0000256" key="2">
    <source>
        <dbReference type="SAM" id="MobiDB-lite"/>
    </source>
</evidence>
<feature type="transmembrane region" description="Helical" evidence="3">
    <location>
        <begin position="267"/>
        <end position="287"/>
    </location>
</feature>
<dbReference type="EMBL" id="MFPX01000010">
    <property type="protein sequence ID" value="OGH66925.1"/>
    <property type="molecule type" value="Genomic_DNA"/>
</dbReference>
<feature type="compositionally biased region" description="Basic and acidic residues" evidence="2">
    <location>
        <begin position="161"/>
        <end position="198"/>
    </location>
</feature>
<evidence type="ECO:0000256" key="3">
    <source>
        <dbReference type="SAM" id="Phobius"/>
    </source>
</evidence>
<feature type="region of interest" description="Disordered" evidence="2">
    <location>
        <begin position="50"/>
        <end position="198"/>
    </location>
</feature>